<name>A0ABN7VKW9_GIGMA</name>
<comment type="caution">
    <text evidence="1">The sequence shown here is derived from an EMBL/GenBank/DDBJ whole genome shotgun (WGS) entry which is preliminary data.</text>
</comment>
<keyword evidence="2" id="KW-1185">Reference proteome</keyword>
<evidence type="ECO:0000313" key="1">
    <source>
        <dbReference type="EMBL" id="CAG8782920.1"/>
    </source>
</evidence>
<dbReference type="Proteomes" id="UP000789901">
    <property type="component" value="Unassembled WGS sequence"/>
</dbReference>
<organism evidence="1 2">
    <name type="scientific">Gigaspora margarita</name>
    <dbReference type="NCBI Taxonomy" id="4874"/>
    <lineage>
        <taxon>Eukaryota</taxon>
        <taxon>Fungi</taxon>
        <taxon>Fungi incertae sedis</taxon>
        <taxon>Mucoromycota</taxon>
        <taxon>Glomeromycotina</taxon>
        <taxon>Glomeromycetes</taxon>
        <taxon>Diversisporales</taxon>
        <taxon>Gigasporaceae</taxon>
        <taxon>Gigaspora</taxon>
    </lineage>
</organism>
<sequence>MAKFGHNRGPLSGRKQVDLKNKARAELEYRIGRKLPISELWFVLAVVEIDYLEEVKTAVTSVAVDD</sequence>
<accession>A0ABN7VKW9</accession>
<dbReference type="EMBL" id="CAJVQB010017148">
    <property type="protein sequence ID" value="CAG8782920.1"/>
    <property type="molecule type" value="Genomic_DNA"/>
</dbReference>
<gene>
    <name evidence="1" type="ORF">GMARGA_LOCUS19988</name>
</gene>
<reference evidence="1 2" key="1">
    <citation type="submission" date="2021-06" db="EMBL/GenBank/DDBJ databases">
        <authorList>
            <person name="Kallberg Y."/>
            <person name="Tangrot J."/>
            <person name="Rosling A."/>
        </authorList>
    </citation>
    <scope>NUCLEOTIDE SEQUENCE [LARGE SCALE GENOMIC DNA]</scope>
    <source>
        <strain evidence="1 2">120-4 pot B 10/14</strain>
    </source>
</reference>
<protein>
    <submittedName>
        <fullName evidence="1">13727_t:CDS:1</fullName>
    </submittedName>
</protein>
<proteinExistence type="predicted"/>
<evidence type="ECO:0000313" key="2">
    <source>
        <dbReference type="Proteomes" id="UP000789901"/>
    </source>
</evidence>